<dbReference type="PANTHER" id="PTHR33706">
    <property type="entry name" value="MORN VARIANT REPEAT PROTEIN"/>
    <property type="match status" value="1"/>
</dbReference>
<organism evidence="1 2">
    <name type="scientific">Paramecium octaurelia</name>
    <dbReference type="NCBI Taxonomy" id="43137"/>
    <lineage>
        <taxon>Eukaryota</taxon>
        <taxon>Sar</taxon>
        <taxon>Alveolata</taxon>
        <taxon>Ciliophora</taxon>
        <taxon>Intramacronucleata</taxon>
        <taxon>Oligohymenophorea</taxon>
        <taxon>Peniculida</taxon>
        <taxon>Parameciidae</taxon>
        <taxon>Paramecium</taxon>
    </lineage>
</organism>
<name>A0A8S1WTU0_PAROT</name>
<dbReference type="PANTHER" id="PTHR33706:SF1">
    <property type="entry name" value="TPR REPEAT PROTEIN"/>
    <property type="match status" value="1"/>
</dbReference>
<comment type="caution">
    <text evidence="1">The sequence shown here is derived from an EMBL/GenBank/DDBJ whole genome shotgun (WGS) entry which is preliminary data.</text>
</comment>
<accession>A0A8S1WTU0</accession>
<dbReference type="OrthoDB" id="298777at2759"/>
<protein>
    <submittedName>
        <fullName evidence="1">Uncharacterized protein</fullName>
    </submittedName>
</protein>
<sequence length="694" mass="80971">MENLQTQLMQDKFKQVLGFFKKQNRSNILNYGEMADLNLRRCNSSLLIGDYNNSQKQVDATMMLDQKQDYGKSQVRVIGCKNIVIKTNRKVQIYEVGFYFNHLRVGRWSLIMNADLIGGGYYNLHGQKHGKWREISDDFTNQCLVIEDGEYKNGKKVGIWEIFLSQKEIINLNLCKISQINIQQFSGFGQYFDQGEADSAKDGKWYELGKGFSEYSQITLFGSYKRGKKIGYWRVKQDKQLIEGGGYEELNGQQEVKNGKWIETVDGDHSIIYTGEYRNNQKIGRWEIFSKIGFNKTLWLVGGGTYNFQQEQGSVKKGKWIELHDKFRKECQVTYTGEYRNNKKIGQWDTFYYDGRNNNIQIGGGTYREKDFIKIGIWIELSENFQEYSEVTYCGEYQNNNKVGRWDIWYKNHYDQKNEQIGGGTYSEVKQFGSIKIGTWIELSASFYYHKQTIFQGEYKNGFKIGQWKRFQYVIISFNSGIVNFNSIFLVVSNILIYKAIGYMRVLGQLYNYFRNSFFIFSGEFRNRKKVGRWDTFYRQFRKNPYKLIGGGEYQEVEEDHSIKIGMWIELSEGFYGQAQITNNGEYKNGNKIGRWGITYKKSELESFEQIGGGMYASMENLGSIKIGNWIDLSERFYSGSQVIYSGDIQTALNLGIGIFCIERTDKINSNLQEVVYMMQLKIKAQLKLEIGLN</sequence>
<keyword evidence="2" id="KW-1185">Reference proteome</keyword>
<proteinExistence type="predicted"/>
<dbReference type="Proteomes" id="UP000683925">
    <property type="component" value="Unassembled WGS sequence"/>
</dbReference>
<evidence type="ECO:0000313" key="1">
    <source>
        <dbReference type="EMBL" id="CAD8192682.1"/>
    </source>
</evidence>
<dbReference type="AlphaFoldDB" id="A0A8S1WTU0"/>
<evidence type="ECO:0000313" key="2">
    <source>
        <dbReference type="Proteomes" id="UP000683925"/>
    </source>
</evidence>
<dbReference type="EMBL" id="CAJJDP010000102">
    <property type="protein sequence ID" value="CAD8192682.1"/>
    <property type="molecule type" value="Genomic_DNA"/>
</dbReference>
<reference evidence="1" key="1">
    <citation type="submission" date="2021-01" db="EMBL/GenBank/DDBJ databases">
        <authorList>
            <consortium name="Genoscope - CEA"/>
            <person name="William W."/>
        </authorList>
    </citation>
    <scope>NUCLEOTIDE SEQUENCE</scope>
</reference>
<gene>
    <name evidence="1" type="ORF">POCTA_138.1.T1020206</name>
</gene>